<dbReference type="Proteomes" id="UP000242915">
    <property type="component" value="Unassembled WGS sequence"/>
</dbReference>
<feature type="transmembrane region" description="Helical" evidence="6">
    <location>
        <begin position="38"/>
        <end position="56"/>
    </location>
</feature>
<dbReference type="InterPro" id="IPR037185">
    <property type="entry name" value="EmrE-like"/>
</dbReference>
<feature type="transmembrane region" description="Helical" evidence="6">
    <location>
        <begin position="154"/>
        <end position="174"/>
    </location>
</feature>
<evidence type="ECO:0000256" key="1">
    <source>
        <dbReference type="ARBA" id="ARBA00004651"/>
    </source>
</evidence>
<keyword evidence="2" id="KW-1003">Cell membrane</keyword>
<feature type="transmembrane region" description="Helical" evidence="6">
    <location>
        <begin position="68"/>
        <end position="86"/>
    </location>
</feature>
<keyword evidence="5 6" id="KW-0472">Membrane</keyword>
<dbReference type="InterPro" id="IPR000620">
    <property type="entry name" value="EamA_dom"/>
</dbReference>
<dbReference type="PANTHER" id="PTHR32322">
    <property type="entry name" value="INNER MEMBRANE TRANSPORTER"/>
    <property type="match status" value="1"/>
</dbReference>
<dbReference type="GO" id="GO:0005886">
    <property type="term" value="C:plasma membrane"/>
    <property type="evidence" value="ECO:0007669"/>
    <property type="project" value="UniProtKB-SubCell"/>
</dbReference>
<evidence type="ECO:0000313" key="8">
    <source>
        <dbReference type="EMBL" id="SNS17400.1"/>
    </source>
</evidence>
<name>A0A239CBD4_9PSED</name>
<comment type="subcellular location">
    <subcellularLocation>
        <location evidence="1">Cell membrane</location>
        <topology evidence="1">Multi-pass membrane protein</topology>
    </subcellularLocation>
</comment>
<keyword evidence="4 6" id="KW-1133">Transmembrane helix</keyword>
<dbReference type="RefSeq" id="WP_089359393.1">
    <property type="nucleotide sequence ID" value="NZ_FZOG01000002.1"/>
</dbReference>
<feature type="transmembrane region" description="Helical" evidence="6">
    <location>
        <begin position="9"/>
        <end position="32"/>
    </location>
</feature>
<protein>
    <submittedName>
        <fullName evidence="8">Threonine/homoserine efflux transporter RhtA</fullName>
    </submittedName>
</protein>
<evidence type="ECO:0000256" key="3">
    <source>
        <dbReference type="ARBA" id="ARBA00022692"/>
    </source>
</evidence>
<sequence>MSAKQGRGLAVVCLISAMAIWGSSFIALKLAFAELPPLWVIFGRMLLGSLVFLLAWRWRGRFDYRRGDWKYLVGLAACEPCLYFIFEALALQNTSASQAGMITALLPLLVAVGAFVFLRERTTGTTLAGFALAVVGAVWLSLAGSADEHAINPLLGNFYEFLAMICATGYTLLLKHLSSRYSAFMLTAMQAFIGALFFLPVAASQAPFPQAISLQGIAVLCYLGIVVTVGGYGLYNFGVSRLPAGQASGFINLIPVFTLIMAIIVLGESLNLMQACAAGLVFVGVGLSQYRNTPALPAGVLD</sequence>
<dbReference type="Pfam" id="PF00892">
    <property type="entry name" value="EamA"/>
    <property type="match status" value="2"/>
</dbReference>
<keyword evidence="9" id="KW-1185">Reference proteome</keyword>
<dbReference type="SUPFAM" id="SSF103481">
    <property type="entry name" value="Multidrug resistance efflux transporter EmrE"/>
    <property type="match status" value="2"/>
</dbReference>
<evidence type="ECO:0000256" key="4">
    <source>
        <dbReference type="ARBA" id="ARBA00022989"/>
    </source>
</evidence>
<evidence type="ECO:0000313" key="9">
    <source>
        <dbReference type="Proteomes" id="UP000242915"/>
    </source>
</evidence>
<dbReference type="EMBL" id="FZOG01000002">
    <property type="protein sequence ID" value="SNS17400.1"/>
    <property type="molecule type" value="Genomic_DNA"/>
</dbReference>
<feature type="transmembrane region" description="Helical" evidence="6">
    <location>
        <begin position="125"/>
        <end position="142"/>
    </location>
</feature>
<gene>
    <name evidence="8" type="ORF">SAMN05216255_1609</name>
</gene>
<evidence type="ECO:0000259" key="7">
    <source>
        <dbReference type="Pfam" id="PF00892"/>
    </source>
</evidence>
<keyword evidence="3 6" id="KW-0812">Transmembrane</keyword>
<evidence type="ECO:0000256" key="5">
    <source>
        <dbReference type="ARBA" id="ARBA00023136"/>
    </source>
</evidence>
<feature type="transmembrane region" description="Helical" evidence="6">
    <location>
        <begin position="181"/>
        <end position="202"/>
    </location>
</feature>
<feature type="transmembrane region" description="Helical" evidence="6">
    <location>
        <begin position="247"/>
        <end position="266"/>
    </location>
</feature>
<dbReference type="AlphaFoldDB" id="A0A239CBD4"/>
<feature type="transmembrane region" description="Helical" evidence="6">
    <location>
        <begin position="98"/>
        <end position="118"/>
    </location>
</feature>
<organism evidence="8 9">
    <name type="scientific">Pseudomonas segetis</name>
    <dbReference type="NCBI Taxonomy" id="298908"/>
    <lineage>
        <taxon>Bacteria</taxon>
        <taxon>Pseudomonadati</taxon>
        <taxon>Pseudomonadota</taxon>
        <taxon>Gammaproteobacteria</taxon>
        <taxon>Pseudomonadales</taxon>
        <taxon>Pseudomonadaceae</taxon>
        <taxon>Pseudomonas</taxon>
    </lineage>
</organism>
<evidence type="ECO:0000256" key="6">
    <source>
        <dbReference type="SAM" id="Phobius"/>
    </source>
</evidence>
<feature type="transmembrane region" description="Helical" evidence="6">
    <location>
        <begin position="214"/>
        <end position="235"/>
    </location>
</feature>
<proteinExistence type="predicted"/>
<reference evidence="9" key="1">
    <citation type="submission" date="2017-06" db="EMBL/GenBank/DDBJ databases">
        <authorList>
            <person name="Varghese N."/>
            <person name="Submissions S."/>
        </authorList>
    </citation>
    <scope>NUCLEOTIDE SEQUENCE [LARGE SCALE GENOMIC DNA]</scope>
    <source>
        <strain evidence="9">CIP 108523</strain>
    </source>
</reference>
<dbReference type="InterPro" id="IPR050638">
    <property type="entry name" value="AA-Vitamin_Transporters"/>
</dbReference>
<accession>A0A239CBD4</accession>
<feature type="domain" description="EamA" evidence="7">
    <location>
        <begin position="10"/>
        <end position="141"/>
    </location>
</feature>
<evidence type="ECO:0000256" key="2">
    <source>
        <dbReference type="ARBA" id="ARBA00022475"/>
    </source>
</evidence>
<dbReference type="PANTHER" id="PTHR32322:SF18">
    <property type="entry name" value="S-ADENOSYLMETHIONINE_S-ADENOSYLHOMOCYSTEINE TRANSPORTER"/>
    <property type="match status" value="1"/>
</dbReference>
<feature type="domain" description="EamA" evidence="7">
    <location>
        <begin position="155"/>
        <end position="287"/>
    </location>
</feature>